<accession>A0A0W8FIK4</accession>
<protein>
    <submittedName>
        <fullName evidence="2">Outer membrane protein, ompa/motb family</fullName>
    </submittedName>
</protein>
<proteinExistence type="predicted"/>
<dbReference type="EMBL" id="LNQE01001148">
    <property type="protein sequence ID" value="KUG20733.1"/>
    <property type="molecule type" value="Genomic_DNA"/>
</dbReference>
<dbReference type="AlphaFoldDB" id="A0A0W8FIK4"/>
<feature type="compositionally biased region" description="Basic and acidic residues" evidence="1">
    <location>
        <begin position="306"/>
        <end position="331"/>
    </location>
</feature>
<sequence length="331" mass="35709">MSGFIHALIARHSGRAGAVYPRLPSFFEPAAREVHRGEAEEEMPPGMLPHTGERPRIKRGGGEDPQETSSAPETAVQRPAPPRHHPPAAVARTPARGREEINTRTGKRAEEMHPAGRPPGPARDRAPGGENADIPEEIGSTPRRPPAAEESDPDRGLPRAAAPDEIPPPAQSPVRSAADGKTPAGIPVPPPSRGEEIPGRPHTPAPGTDIPLETMRYEQDPGKPLRRPSGAAEPDPIRVPGAAGHRPKVRQNGELRPIPGRNVRPRERSGSVGGYPEDGGMAQQPPAVQVTIGRIEVRAVQPPAVQRRERDAHEATRLDEYLKRRDGEMRR</sequence>
<feature type="compositionally biased region" description="Basic and acidic residues" evidence="1">
    <location>
        <begin position="96"/>
        <end position="114"/>
    </location>
</feature>
<evidence type="ECO:0000256" key="1">
    <source>
        <dbReference type="SAM" id="MobiDB-lite"/>
    </source>
</evidence>
<feature type="region of interest" description="Disordered" evidence="1">
    <location>
        <begin position="301"/>
        <end position="331"/>
    </location>
</feature>
<organism evidence="2">
    <name type="scientific">hydrocarbon metagenome</name>
    <dbReference type="NCBI Taxonomy" id="938273"/>
    <lineage>
        <taxon>unclassified sequences</taxon>
        <taxon>metagenomes</taxon>
        <taxon>ecological metagenomes</taxon>
    </lineage>
</organism>
<feature type="region of interest" description="Disordered" evidence="1">
    <location>
        <begin position="31"/>
        <end position="284"/>
    </location>
</feature>
<reference evidence="2" key="1">
    <citation type="journal article" date="2015" name="Proc. Natl. Acad. Sci. U.S.A.">
        <title>Networks of energetic and metabolic interactions define dynamics in microbial communities.</title>
        <authorList>
            <person name="Embree M."/>
            <person name="Liu J.K."/>
            <person name="Al-Bassam M.M."/>
            <person name="Zengler K."/>
        </authorList>
    </citation>
    <scope>NUCLEOTIDE SEQUENCE</scope>
</reference>
<evidence type="ECO:0000313" key="2">
    <source>
        <dbReference type="EMBL" id="KUG20733.1"/>
    </source>
</evidence>
<name>A0A0W8FIK4_9ZZZZ</name>
<gene>
    <name evidence="2" type="ORF">ASZ90_009533</name>
</gene>
<comment type="caution">
    <text evidence="2">The sequence shown here is derived from an EMBL/GenBank/DDBJ whole genome shotgun (WGS) entry which is preliminary data.</text>
</comment>